<evidence type="ECO:0000259" key="3">
    <source>
        <dbReference type="Pfam" id="PF00501"/>
    </source>
</evidence>
<dbReference type="Proteomes" id="UP001230188">
    <property type="component" value="Unassembled WGS sequence"/>
</dbReference>
<gene>
    <name evidence="5" type="ORF">CTAYLR_001658</name>
</gene>
<comment type="caution">
    <text evidence="5">The sequence shown here is derived from an EMBL/GenBank/DDBJ whole genome shotgun (WGS) entry which is preliminary data.</text>
</comment>
<dbReference type="InterPro" id="IPR045851">
    <property type="entry name" value="AMP-bd_C_sf"/>
</dbReference>
<dbReference type="Gene3D" id="3.30.300.30">
    <property type="match status" value="1"/>
</dbReference>
<dbReference type="GO" id="GO:0016405">
    <property type="term" value="F:CoA-ligase activity"/>
    <property type="evidence" value="ECO:0007669"/>
    <property type="project" value="TreeGrafter"/>
</dbReference>
<organism evidence="5 6">
    <name type="scientific">Chrysophaeum taylorii</name>
    <dbReference type="NCBI Taxonomy" id="2483200"/>
    <lineage>
        <taxon>Eukaryota</taxon>
        <taxon>Sar</taxon>
        <taxon>Stramenopiles</taxon>
        <taxon>Ochrophyta</taxon>
        <taxon>Pelagophyceae</taxon>
        <taxon>Pelagomonadales</taxon>
        <taxon>Pelagomonadaceae</taxon>
        <taxon>Chrysophaeum</taxon>
    </lineage>
</organism>
<evidence type="ECO:0000256" key="1">
    <source>
        <dbReference type="ARBA" id="ARBA00006432"/>
    </source>
</evidence>
<dbReference type="InterPro" id="IPR020845">
    <property type="entry name" value="AMP-binding_CS"/>
</dbReference>
<dbReference type="PROSITE" id="PS00455">
    <property type="entry name" value="AMP_BINDING"/>
    <property type="match status" value="1"/>
</dbReference>
<dbReference type="EMBL" id="JAQMWT010000390">
    <property type="protein sequence ID" value="KAJ8602137.1"/>
    <property type="molecule type" value="Genomic_DNA"/>
</dbReference>
<proteinExistence type="inferred from homology"/>
<evidence type="ECO:0000313" key="5">
    <source>
        <dbReference type="EMBL" id="KAJ8602137.1"/>
    </source>
</evidence>
<feature type="domain" description="AMP-binding enzyme C-terminal" evidence="4">
    <location>
        <begin position="468"/>
        <end position="503"/>
    </location>
</feature>
<reference evidence="5" key="1">
    <citation type="submission" date="2023-01" db="EMBL/GenBank/DDBJ databases">
        <title>Metagenome sequencing of chrysophaentin producing Chrysophaeum taylorii.</title>
        <authorList>
            <person name="Davison J."/>
            <person name="Bewley C."/>
        </authorList>
    </citation>
    <scope>NUCLEOTIDE SEQUENCE</scope>
    <source>
        <strain evidence="5">NIES-1699</strain>
    </source>
</reference>
<dbReference type="InterPro" id="IPR025110">
    <property type="entry name" value="AMP-bd_C"/>
</dbReference>
<feature type="domain" description="AMP-dependent synthetase/ligase" evidence="3">
    <location>
        <begin position="49"/>
        <end position="413"/>
    </location>
</feature>
<dbReference type="PANTHER" id="PTHR24096">
    <property type="entry name" value="LONG-CHAIN-FATTY-ACID--COA LIGASE"/>
    <property type="match status" value="1"/>
</dbReference>
<dbReference type="Gene3D" id="3.40.50.12780">
    <property type="entry name" value="N-terminal domain of ligase-like"/>
    <property type="match status" value="1"/>
</dbReference>
<keyword evidence="6" id="KW-1185">Reference proteome</keyword>
<evidence type="ECO:0000259" key="4">
    <source>
        <dbReference type="Pfam" id="PF13193"/>
    </source>
</evidence>
<name>A0AAD7UDS6_9STRA</name>
<comment type="similarity">
    <text evidence="1">Belongs to the ATP-dependent AMP-binding enzyme family.</text>
</comment>
<dbReference type="InterPro" id="IPR000873">
    <property type="entry name" value="AMP-dep_synth/lig_dom"/>
</dbReference>
<accession>A0AAD7UDS6</accession>
<protein>
    <submittedName>
        <fullName evidence="5">Uncharacterized protein</fullName>
    </submittedName>
</protein>
<keyword evidence="2" id="KW-0436">Ligase</keyword>
<evidence type="ECO:0000313" key="6">
    <source>
        <dbReference type="Proteomes" id="UP001230188"/>
    </source>
</evidence>
<dbReference type="PANTHER" id="PTHR24096:SF149">
    <property type="entry name" value="AMP-BINDING DOMAIN-CONTAINING PROTEIN-RELATED"/>
    <property type="match status" value="1"/>
</dbReference>
<sequence length="531" mass="56832">MRRLVITSSARRWKTYKSRFSEVSSTQESLSGFLGRRIEGYVRGGSGSKVAVGCAVSGRAITYGEFLPRVEAAASALQAQGFGPGDTLLIHSPNCPEYPIAFQAALRLGGVVSTSNPLYTARELAHQIKDSKAKHVLTIGMFADTAREAAGDEEASMVSVLGEAGCPVAVAGTPYDENARAEEHGVGGDRIAALPYSSGTTGLPKGVMLSHANLATNLLQVEQSYREGDVGADVTDSERASTDTLLGLLPMFHIYGMNTVLNYALAQGATLLSLPKFDPETFVAALKRPDGPTIAHLVPPLLLFLSHHEPFETPLKIICSGAAPLDAALQTKVADSLDVRVFQGYGLTESSPVTHCDLAGKPGSVGQLASSTEARVVRERRPDEPGDDPYVDVAPGEQGELLTRGPQIMKGYLNRDVETAQTLLPGGWLRTGDLAVVEEVDSDPATFWVVDRVKELIKVKGLQVSPAEIEGLLLQHDRVKDAAVVPQPDARSGELPHAFLSLDLQAPFCRPHHLRRRDPQVGLRQNPPPPP</sequence>
<dbReference type="Pfam" id="PF13193">
    <property type="entry name" value="AMP-binding_C"/>
    <property type="match status" value="1"/>
</dbReference>
<dbReference type="SUPFAM" id="SSF56801">
    <property type="entry name" value="Acetyl-CoA synthetase-like"/>
    <property type="match status" value="1"/>
</dbReference>
<dbReference type="AlphaFoldDB" id="A0AAD7UDS6"/>
<dbReference type="Pfam" id="PF00501">
    <property type="entry name" value="AMP-binding"/>
    <property type="match status" value="1"/>
</dbReference>
<dbReference type="InterPro" id="IPR042099">
    <property type="entry name" value="ANL_N_sf"/>
</dbReference>
<evidence type="ECO:0000256" key="2">
    <source>
        <dbReference type="ARBA" id="ARBA00022598"/>
    </source>
</evidence>